<keyword evidence="2 3" id="KW-0378">Hydrolase</keyword>
<dbReference type="GO" id="GO:0051500">
    <property type="term" value="F:D-tyrosyl-tRNA(Tyr) deacylase activity"/>
    <property type="evidence" value="ECO:0007669"/>
    <property type="project" value="TreeGrafter"/>
</dbReference>
<reference evidence="3 4" key="1">
    <citation type="submission" date="2020-08" db="EMBL/GenBank/DDBJ databases">
        <title>Genomic Encyclopedia of Type Strains, Phase IV (KMG-IV): sequencing the most valuable type-strain genomes for metagenomic binning, comparative biology and taxonomic classification.</title>
        <authorList>
            <person name="Goeker M."/>
        </authorList>
    </citation>
    <scope>NUCLEOTIDE SEQUENCE [LARGE SCALE GENOMIC DNA]</scope>
    <source>
        <strain evidence="3 4">DSM 26963</strain>
    </source>
</reference>
<feature type="short sequence motif" description="Gly-cisPro motif, important for rejection of L-amino acids" evidence="2">
    <location>
        <begin position="137"/>
        <end position="138"/>
    </location>
</feature>
<evidence type="ECO:0000313" key="4">
    <source>
        <dbReference type="Proteomes" id="UP000521313"/>
    </source>
</evidence>
<comment type="catalytic activity">
    <reaction evidence="2">
        <text>a D-aminoacyl-tRNA + H2O = a tRNA + a D-alpha-amino acid + H(+)</text>
        <dbReference type="Rhea" id="RHEA:13953"/>
        <dbReference type="Rhea" id="RHEA-COMP:10123"/>
        <dbReference type="Rhea" id="RHEA-COMP:10124"/>
        <dbReference type="ChEBI" id="CHEBI:15377"/>
        <dbReference type="ChEBI" id="CHEBI:15378"/>
        <dbReference type="ChEBI" id="CHEBI:59871"/>
        <dbReference type="ChEBI" id="CHEBI:78442"/>
        <dbReference type="ChEBI" id="CHEBI:79333"/>
        <dbReference type="EC" id="3.1.1.96"/>
    </reaction>
</comment>
<dbReference type="NCBIfam" id="TIGR00256">
    <property type="entry name" value="D-aminoacyl-tRNA deacylase"/>
    <property type="match status" value="1"/>
</dbReference>
<keyword evidence="2" id="KW-0963">Cytoplasm</keyword>
<dbReference type="EC" id="3.1.1.96" evidence="2"/>
<evidence type="ECO:0000313" key="3">
    <source>
        <dbReference type="EMBL" id="MBB5184168.1"/>
    </source>
</evidence>
<dbReference type="HAMAP" id="MF_00518">
    <property type="entry name" value="Deacylase_Dtd"/>
    <property type="match status" value="1"/>
</dbReference>
<dbReference type="EMBL" id="JACHHD010000002">
    <property type="protein sequence ID" value="MBB5184168.1"/>
    <property type="molecule type" value="Genomic_DNA"/>
</dbReference>
<comment type="catalytic activity">
    <reaction evidence="2">
        <text>glycyl-tRNA(Ala) + H2O = tRNA(Ala) + glycine + H(+)</text>
        <dbReference type="Rhea" id="RHEA:53744"/>
        <dbReference type="Rhea" id="RHEA-COMP:9657"/>
        <dbReference type="Rhea" id="RHEA-COMP:13640"/>
        <dbReference type="ChEBI" id="CHEBI:15377"/>
        <dbReference type="ChEBI" id="CHEBI:15378"/>
        <dbReference type="ChEBI" id="CHEBI:57305"/>
        <dbReference type="ChEBI" id="CHEBI:78442"/>
        <dbReference type="ChEBI" id="CHEBI:78522"/>
    </reaction>
</comment>
<gene>
    <name evidence="2" type="primary">dtd</name>
    <name evidence="3" type="ORF">HNQ43_000203</name>
</gene>
<dbReference type="FunFam" id="3.50.80.10:FF:000001">
    <property type="entry name" value="D-aminoacyl-tRNA deacylase"/>
    <property type="match status" value="1"/>
</dbReference>
<accession>A0A7W8CYY2</accession>
<dbReference type="Gene3D" id="3.50.80.10">
    <property type="entry name" value="D-tyrosyl-tRNA(Tyr) deacylase"/>
    <property type="match status" value="1"/>
</dbReference>
<dbReference type="Pfam" id="PF02580">
    <property type="entry name" value="Tyr_Deacylase"/>
    <property type="match status" value="1"/>
</dbReference>
<proteinExistence type="inferred from homology"/>
<dbReference type="InterPro" id="IPR023509">
    <property type="entry name" value="DTD-like_sf"/>
</dbReference>
<organism evidence="3 4">
    <name type="scientific">Faecalicoccus acidiformans</name>
    <dbReference type="NCBI Taxonomy" id="915173"/>
    <lineage>
        <taxon>Bacteria</taxon>
        <taxon>Bacillati</taxon>
        <taxon>Bacillota</taxon>
        <taxon>Erysipelotrichia</taxon>
        <taxon>Erysipelotrichales</taxon>
        <taxon>Erysipelotrichaceae</taxon>
        <taxon>Faecalicoccus</taxon>
    </lineage>
</organism>
<dbReference type="PANTHER" id="PTHR10472:SF5">
    <property type="entry name" value="D-AMINOACYL-TRNA DEACYLASE 1"/>
    <property type="match status" value="1"/>
</dbReference>
<keyword evidence="2" id="KW-0694">RNA-binding</keyword>
<evidence type="ECO:0000256" key="1">
    <source>
        <dbReference type="ARBA" id="ARBA00009673"/>
    </source>
</evidence>
<keyword evidence="2" id="KW-0820">tRNA-binding</keyword>
<comment type="subunit">
    <text evidence="2">Homodimer.</text>
</comment>
<dbReference type="InterPro" id="IPR003732">
    <property type="entry name" value="Daa-tRNA_deacyls_DTD"/>
</dbReference>
<dbReference type="Proteomes" id="UP000521313">
    <property type="component" value="Unassembled WGS sequence"/>
</dbReference>
<dbReference type="RefSeq" id="WP_183373924.1">
    <property type="nucleotide sequence ID" value="NZ_CALVCN010000005.1"/>
</dbReference>
<comment type="caution">
    <text evidence="3">The sequence shown here is derived from an EMBL/GenBank/DDBJ whole genome shotgun (WGS) entry which is preliminary data.</text>
</comment>
<dbReference type="PANTHER" id="PTHR10472">
    <property type="entry name" value="D-TYROSYL-TRNA TYR DEACYLASE"/>
    <property type="match status" value="1"/>
</dbReference>
<comment type="domain">
    <text evidence="2">A Gly-cisPro motif from one monomer fits into the active site of the other monomer to allow specific chiral rejection of L-amino acids.</text>
</comment>
<comment type="subcellular location">
    <subcellularLocation>
        <location evidence="2">Cytoplasm</location>
    </subcellularLocation>
</comment>
<evidence type="ECO:0000256" key="2">
    <source>
        <dbReference type="HAMAP-Rule" id="MF_00518"/>
    </source>
</evidence>
<dbReference type="SUPFAM" id="SSF69500">
    <property type="entry name" value="DTD-like"/>
    <property type="match status" value="1"/>
</dbReference>
<dbReference type="GO" id="GO:0043908">
    <property type="term" value="F:Ser(Gly)-tRNA(Ala) hydrolase activity"/>
    <property type="evidence" value="ECO:0007669"/>
    <property type="project" value="UniProtKB-UniRule"/>
</dbReference>
<dbReference type="AlphaFoldDB" id="A0A7W8CYY2"/>
<protein>
    <recommendedName>
        <fullName evidence="2">D-aminoacyl-tRNA deacylase</fullName>
        <shortName evidence="2">DTD</shortName>
        <ecNumber evidence="2">3.1.1.96</ecNumber>
    </recommendedName>
    <alternativeName>
        <fullName evidence="2">Gly-tRNA(Ala) deacylase</fullName>
        <ecNumber evidence="2">3.1.1.-</ecNumber>
    </alternativeName>
</protein>
<dbReference type="CDD" id="cd00563">
    <property type="entry name" value="Dtyr_deacylase"/>
    <property type="match status" value="1"/>
</dbReference>
<sequence>MKVVIQRVRHASCTIDSQITGSIDQGFCVLVGFTQSDTEAVVDKVVKKIVSLRVFSDEEGKMNRSLLDMGGKILSISQFTLYADCKKGNRPGFTRAARPEQAIPLYEYFNQAIAGAGIPVETGVFGADMQIELCNDGPVTIVLDSEELGYENH</sequence>
<comment type="function">
    <text evidence="2">An aminoacyl-tRNA editing enzyme that deacylates mischarged D-aminoacyl-tRNAs. Also deacylates mischarged glycyl-tRNA(Ala), protecting cells against glycine mischarging by AlaRS. Acts via tRNA-based rather than protein-based catalysis; rejects L-amino acids rather than detecting D-amino acids in the active site. By recycling D-aminoacyl-tRNA to D-amino acids and free tRNA molecules, this enzyme counteracts the toxicity associated with the formation of D-aminoacyl-tRNA entities in vivo and helps enforce protein L-homochirality.</text>
</comment>
<name>A0A7W8CYY2_9FIRM</name>
<dbReference type="EC" id="3.1.1.-" evidence="2"/>
<dbReference type="GO" id="GO:0000049">
    <property type="term" value="F:tRNA binding"/>
    <property type="evidence" value="ECO:0007669"/>
    <property type="project" value="UniProtKB-UniRule"/>
</dbReference>
<comment type="similarity">
    <text evidence="1 2">Belongs to the DTD family.</text>
</comment>
<dbReference type="GO" id="GO:0005737">
    <property type="term" value="C:cytoplasm"/>
    <property type="evidence" value="ECO:0007669"/>
    <property type="project" value="UniProtKB-SubCell"/>
</dbReference>
<dbReference type="GO" id="GO:0019478">
    <property type="term" value="P:D-amino acid catabolic process"/>
    <property type="evidence" value="ECO:0007669"/>
    <property type="project" value="UniProtKB-UniRule"/>
</dbReference>
<dbReference type="GO" id="GO:0106026">
    <property type="term" value="F:Gly-tRNA(Ala) deacylase activity"/>
    <property type="evidence" value="ECO:0007669"/>
    <property type="project" value="UniProtKB-UniRule"/>
</dbReference>